<protein>
    <recommendedName>
        <fullName evidence="7">Flagellar L-ring protein</fullName>
    </recommendedName>
    <alternativeName>
        <fullName evidence="7">Basal body L-ring protein</fullName>
    </alternativeName>
</protein>
<dbReference type="HAMAP" id="MF_00415">
    <property type="entry name" value="FlgH"/>
    <property type="match status" value="1"/>
</dbReference>
<keyword evidence="5 7" id="KW-0975">Bacterial flagellum</keyword>
<evidence type="ECO:0000256" key="7">
    <source>
        <dbReference type="HAMAP-Rule" id="MF_00415"/>
    </source>
</evidence>
<keyword evidence="9" id="KW-0282">Flagellum</keyword>
<reference evidence="9 10" key="1">
    <citation type="journal article" date="2014" name="Int. J. Syst. Evol. Microbiol.">
        <title>Complete genome sequence of Corynebacterium casei LMG S-19264T (=DSM 44701T), isolated from a smear-ripened cheese.</title>
        <authorList>
            <consortium name="US DOE Joint Genome Institute (JGI-PGF)"/>
            <person name="Walter F."/>
            <person name="Albersmeier A."/>
            <person name="Kalinowski J."/>
            <person name="Ruckert C."/>
        </authorList>
    </citation>
    <scope>NUCLEOTIDE SEQUENCE [LARGE SCALE GENOMIC DNA]</scope>
    <source>
        <strain evidence="9 10">CGMCC 1.16330</strain>
    </source>
</reference>
<dbReference type="EMBL" id="BMKS01000002">
    <property type="protein sequence ID" value="GGG23009.1"/>
    <property type="molecule type" value="Genomic_DNA"/>
</dbReference>
<comment type="similarity">
    <text evidence="2 7">Belongs to the FlgH family.</text>
</comment>
<evidence type="ECO:0000256" key="3">
    <source>
        <dbReference type="ARBA" id="ARBA00022729"/>
    </source>
</evidence>
<proteinExistence type="inferred from homology"/>
<evidence type="ECO:0000313" key="10">
    <source>
        <dbReference type="Proteomes" id="UP000597507"/>
    </source>
</evidence>
<dbReference type="GO" id="GO:0003774">
    <property type="term" value="F:cytoskeletal motor activity"/>
    <property type="evidence" value="ECO:0007669"/>
    <property type="project" value="InterPro"/>
</dbReference>
<evidence type="ECO:0000256" key="4">
    <source>
        <dbReference type="ARBA" id="ARBA00023136"/>
    </source>
</evidence>
<organism evidence="9 10">
    <name type="scientific">Caldovatus sediminis</name>
    <dbReference type="NCBI Taxonomy" id="2041189"/>
    <lineage>
        <taxon>Bacteria</taxon>
        <taxon>Pseudomonadati</taxon>
        <taxon>Pseudomonadota</taxon>
        <taxon>Alphaproteobacteria</taxon>
        <taxon>Acetobacterales</taxon>
        <taxon>Roseomonadaceae</taxon>
        <taxon>Caldovatus</taxon>
    </lineage>
</organism>
<dbReference type="RefSeq" id="WP_188898793.1">
    <property type="nucleotide sequence ID" value="NZ_BMKS01000002.1"/>
</dbReference>
<evidence type="ECO:0000256" key="6">
    <source>
        <dbReference type="ARBA" id="ARBA00023237"/>
    </source>
</evidence>
<evidence type="ECO:0000256" key="8">
    <source>
        <dbReference type="SAM" id="SignalP"/>
    </source>
</evidence>
<dbReference type="InterPro" id="IPR000527">
    <property type="entry name" value="Flag_Lring"/>
</dbReference>
<dbReference type="PANTHER" id="PTHR34933">
    <property type="entry name" value="FLAGELLAR L-RING PROTEIN"/>
    <property type="match status" value="1"/>
</dbReference>
<dbReference type="GO" id="GO:0009279">
    <property type="term" value="C:cell outer membrane"/>
    <property type="evidence" value="ECO:0007669"/>
    <property type="project" value="UniProtKB-SubCell"/>
</dbReference>
<keyword evidence="7" id="KW-0449">Lipoprotein</keyword>
<comment type="subcellular location">
    <subcellularLocation>
        <location evidence="7">Cell outer membrane</location>
        <topology evidence="7">Lipid-anchor</topology>
    </subcellularLocation>
    <subcellularLocation>
        <location evidence="7">Bacterial flagellum basal body</location>
    </subcellularLocation>
</comment>
<name>A0A8J2Z9G7_9PROT</name>
<dbReference type="NCBIfam" id="NF001305">
    <property type="entry name" value="PRK00249.1-5"/>
    <property type="match status" value="1"/>
</dbReference>
<feature type="chain" id="PRO_5035194451" description="Flagellar L-ring protein" evidence="8">
    <location>
        <begin position="24"/>
        <end position="253"/>
    </location>
</feature>
<dbReference type="Proteomes" id="UP000597507">
    <property type="component" value="Unassembled WGS sequence"/>
</dbReference>
<dbReference type="PANTHER" id="PTHR34933:SF1">
    <property type="entry name" value="FLAGELLAR L-RING PROTEIN"/>
    <property type="match status" value="1"/>
</dbReference>
<evidence type="ECO:0000256" key="5">
    <source>
        <dbReference type="ARBA" id="ARBA00023143"/>
    </source>
</evidence>
<evidence type="ECO:0000256" key="2">
    <source>
        <dbReference type="ARBA" id="ARBA00006929"/>
    </source>
</evidence>
<comment type="function">
    <text evidence="1 7">Assembles around the rod to form the L-ring and probably protects the motor/basal body from shearing forces during rotation.</text>
</comment>
<sequence length="253" mass="27260">MDCSPLRCGPPALLAATAALALAGCGSLDRLSRVGEPPPMAPIANPAADPRWRPVAMPMPNPQDPIVPANSLWRPGSRTFLRDQRAAAVGDLVTILVSIRDEAELQNRTQRTRENNERMGVPALLGLEASTNRVLPNSVQADRLVSTNSSGAVDSAGQVRRLETIALRVAATVMQVLPNGNLVVAGRQQVRVNSELRDLQVAGIIRPQDIASDNTVRHDRLAEARIAYGGRGTLSDVQRPRWGQEVLDTILPF</sequence>
<keyword evidence="4 7" id="KW-0472">Membrane</keyword>
<keyword evidence="9" id="KW-0966">Cell projection</keyword>
<keyword evidence="6 7" id="KW-0998">Cell outer membrane</keyword>
<comment type="caution">
    <text evidence="9">The sequence shown here is derived from an EMBL/GenBank/DDBJ whole genome shotgun (WGS) entry which is preliminary data.</text>
</comment>
<keyword evidence="10" id="KW-1185">Reference proteome</keyword>
<evidence type="ECO:0000313" key="9">
    <source>
        <dbReference type="EMBL" id="GGG23009.1"/>
    </source>
</evidence>
<dbReference type="PRINTS" id="PR01008">
    <property type="entry name" value="FLGLRINGFLGH"/>
</dbReference>
<keyword evidence="3 7" id="KW-0732">Signal</keyword>
<comment type="subunit">
    <text evidence="7">The basal body constitutes a major portion of the flagellar organelle and consists of four rings (L,P,S, and M) mounted on a central rod.</text>
</comment>
<gene>
    <name evidence="9" type="primary">flgH1</name>
    <name evidence="7" type="synonym">flgH</name>
    <name evidence="9" type="ORF">GCM10010964_08950</name>
</gene>
<feature type="signal peptide" evidence="8">
    <location>
        <begin position="1"/>
        <end position="23"/>
    </location>
</feature>
<dbReference type="GO" id="GO:0071973">
    <property type="term" value="P:bacterial-type flagellum-dependent cell motility"/>
    <property type="evidence" value="ECO:0007669"/>
    <property type="project" value="InterPro"/>
</dbReference>
<accession>A0A8J2Z9G7</accession>
<evidence type="ECO:0000256" key="1">
    <source>
        <dbReference type="ARBA" id="ARBA00002591"/>
    </source>
</evidence>
<dbReference type="Pfam" id="PF02107">
    <property type="entry name" value="FlgH"/>
    <property type="match status" value="1"/>
</dbReference>
<keyword evidence="9" id="KW-0969">Cilium</keyword>
<dbReference type="AlphaFoldDB" id="A0A8J2Z9G7"/>
<dbReference type="PROSITE" id="PS51257">
    <property type="entry name" value="PROKAR_LIPOPROTEIN"/>
    <property type="match status" value="1"/>
</dbReference>
<dbReference type="GO" id="GO:0009427">
    <property type="term" value="C:bacterial-type flagellum basal body, distal rod, L ring"/>
    <property type="evidence" value="ECO:0007669"/>
    <property type="project" value="InterPro"/>
</dbReference>